<sequence length="777" mass="88176">MNDQNATLTGYSVYLLYQKEVYSSDHSLLQSMMEWLYTSVDSPLKFSIRNKAQVNITHNGILIQKECSANSRHKADANTWNHIFFNFRHLKEIYVDKRHKDTCVLVSKVSGSTQSNNIWRKSNPSNYESFRFAYAMNKAYKKSFLLTILKFRDGPTRLLQSIQLLDSVLVDYNKREELINKNLKNNSKLNSIIVNAIKGNDKAGRKSAEPSQFYSNVVKSTSRHSIDSIIKLPKHTNYVHDASYDTVSLSRLRNSSQQAIDPKPSRNFSIDRLYQNVNTSSTSLHNFQSNYVMRPSSSNNVSRQSSVNDLRAENAPLHFNRGFTANDIKIDPCQFKPQESKLAVRPSALNPSWSTTEANVDTGKNIRIKLSSENEETESNRQLETVIERKKDEDTTRNDYDDTINTNTLIEDFSSNNNNNNTETMNDLDTLNYDFSSNGPPQNAYLNLFRDDTKSKSFLNSHNISSLVHNASMSSSTGLTDNKDLKTSNTRVKEIINSFNSLTNPNKKSDHDSFDQAGKNLDLYKISTMTNLKVGNGAPPPVKTVQNDFSYNQANIGFNRPPAPFTYLAKPDQASLTLNVNPVSSNLNNFYQGNYFSKSESINNLNNDINLINNKLTQIVNLLSISDILEDKNKKLSEKTSELKEKSADDLAKYKTHSATPPVATVAPIKKRTFANMVWPMDPEEEKILRSTSPFVVPEIIMQKNERVKGILKKSNSYLTNSVSGYDLTSHVNQSMTRSTSTLTNYNIASIMSANKKRVDFHENFCYINFFDKNEDN</sequence>
<feature type="coiled-coil region" evidence="1">
    <location>
        <begin position="602"/>
        <end position="649"/>
    </location>
</feature>
<dbReference type="Proteomes" id="UP000276133">
    <property type="component" value="Unassembled WGS sequence"/>
</dbReference>
<name>A0A3M7RBE5_BRAPC</name>
<reference evidence="2 3" key="1">
    <citation type="journal article" date="2018" name="Sci. Rep.">
        <title>Genomic signatures of local adaptation to the degree of environmental predictability in rotifers.</title>
        <authorList>
            <person name="Franch-Gras L."/>
            <person name="Hahn C."/>
            <person name="Garcia-Roger E.M."/>
            <person name="Carmona M.J."/>
            <person name="Serra M."/>
            <person name="Gomez A."/>
        </authorList>
    </citation>
    <scope>NUCLEOTIDE SEQUENCE [LARGE SCALE GENOMIC DNA]</scope>
    <source>
        <strain evidence="2">HYR1</strain>
    </source>
</reference>
<proteinExistence type="predicted"/>
<comment type="caution">
    <text evidence="2">The sequence shown here is derived from an EMBL/GenBank/DDBJ whole genome shotgun (WGS) entry which is preliminary data.</text>
</comment>
<protein>
    <submittedName>
        <fullName evidence="2">Uncharacterized protein</fullName>
    </submittedName>
</protein>
<evidence type="ECO:0000313" key="2">
    <source>
        <dbReference type="EMBL" id="RNA20860.1"/>
    </source>
</evidence>
<gene>
    <name evidence="2" type="ORF">BpHYR1_006269</name>
</gene>
<dbReference type="EMBL" id="REGN01003769">
    <property type="protein sequence ID" value="RNA20860.1"/>
    <property type="molecule type" value="Genomic_DNA"/>
</dbReference>
<organism evidence="2 3">
    <name type="scientific">Brachionus plicatilis</name>
    <name type="common">Marine rotifer</name>
    <name type="synonym">Brachionus muelleri</name>
    <dbReference type="NCBI Taxonomy" id="10195"/>
    <lineage>
        <taxon>Eukaryota</taxon>
        <taxon>Metazoa</taxon>
        <taxon>Spiralia</taxon>
        <taxon>Gnathifera</taxon>
        <taxon>Rotifera</taxon>
        <taxon>Eurotatoria</taxon>
        <taxon>Monogononta</taxon>
        <taxon>Pseudotrocha</taxon>
        <taxon>Ploima</taxon>
        <taxon>Brachionidae</taxon>
        <taxon>Brachionus</taxon>
    </lineage>
</organism>
<dbReference type="AlphaFoldDB" id="A0A3M7RBE5"/>
<accession>A0A3M7RBE5</accession>
<keyword evidence="3" id="KW-1185">Reference proteome</keyword>
<evidence type="ECO:0000313" key="3">
    <source>
        <dbReference type="Proteomes" id="UP000276133"/>
    </source>
</evidence>
<evidence type="ECO:0000256" key="1">
    <source>
        <dbReference type="SAM" id="Coils"/>
    </source>
</evidence>
<dbReference type="OrthoDB" id="10544389at2759"/>
<keyword evidence="1" id="KW-0175">Coiled coil</keyword>